<dbReference type="Gene3D" id="3.50.50.100">
    <property type="match status" value="2"/>
</dbReference>
<accession>A0AA39CYB3</accession>
<dbReference type="GO" id="GO:0005739">
    <property type="term" value="C:mitochondrion"/>
    <property type="evidence" value="ECO:0007669"/>
    <property type="project" value="TreeGrafter"/>
</dbReference>
<feature type="domain" description="FAD/NAD(P)-binding" evidence="6">
    <location>
        <begin position="8"/>
        <end position="365"/>
    </location>
</feature>
<dbReference type="PANTHER" id="PTHR43706">
    <property type="entry name" value="NADH DEHYDROGENASE"/>
    <property type="match status" value="1"/>
</dbReference>
<dbReference type="EMBL" id="JAPDRN010000047">
    <property type="protein sequence ID" value="KAJ9633378.1"/>
    <property type="molecule type" value="Genomic_DNA"/>
</dbReference>
<dbReference type="InterPro" id="IPR036188">
    <property type="entry name" value="FAD/NAD-bd_sf"/>
</dbReference>
<evidence type="ECO:0000259" key="6">
    <source>
        <dbReference type="Pfam" id="PF07992"/>
    </source>
</evidence>
<organism evidence="7 8">
    <name type="scientific">Knufia peltigerae</name>
    <dbReference type="NCBI Taxonomy" id="1002370"/>
    <lineage>
        <taxon>Eukaryota</taxon>
        <taxon>Fungi</taxon>
        <taxon>Dikarya</taxon>
        <taxon>Ascomycota</taxon>
        <taxon>Pezizomycotina</taxon>
        <taxon>Eurotiomycetes</taxon>
        <taxon>Chaetothyriomycetidae</taxon>
        <taxon>Chaetothyriales</taxon>
        <taxon>Trichomeriaceae</taxon>
        <taxon>Knufia</taxon>
    </lineage>
</organism>
<keyword evidence="4" id="KW-0560">Oxidoreductase</keyword>
<evidence type="ECO:0000256" key="4">
    <source>
        <dbReference type="ARBA" id="ARBA00023002"/>
    </source>
</evidence>
<evidence type="ECO:0000256" key="1">
    <source>
        <dbReference type="ARBA" id="ARBA00005272"/>
    </source>
</evidence>
<comment type="similarity">
    <text evidence="1">Belongs to the NADH dehydrogenase family.</text>
</comment>
<dbReference type="SUPFAM" id="SSF51905">
    <property type="entry name" value="FAD/NAD(P)-binding domain"/>
    <property type="match status" value="1"/>
</dbReference>
<evidence type="ECO:0000313" key="7">
    <source>
        <dbReference type="EMBL" id="KAJ9633378.1"/>
    </source>
</evidence>
<dbReference type="PANTHER" id="PTHR43706:SF17">
    <property type="entry name" value="NADH DEHYDROGENASE (EUROFUNG)"/>
    <property type="match status" value="1"/>
</dbReference>
<gene>
    <name evidence="7" type="ORF">H2204_007095</name>
</gene>
<sequence>MAVDGREHLVIIGSGWAGLYIAQYIDTSHYAVSIVSPRRTSAYTPLLASAACGLFPFSCAEESVRAKGRNCNFAKANALSIDFDTNRVQCEAAFDEDEDGFPSREFYLEYDQLIICPGCMLLSFTPVINLYTVLFLRLITHMGLGQTNTFNTPGVSEHALFMKHVSDAMSLRKKLFDQLEKASLPCTTAEEASALLHVAIVGGGPTGVEITAELSDLAQNELKDFYPAVAPLIHITIFDVASNILGAYDKRLYEYATEQMAKRGVRVATNTTILQVDRTHLHVKGSDPVPYGMLLWVAGNKSIPFVDNLGVKKTSQGLVRIVTDSTLRVKKVGDGNGVYRNVFALGDAADIDGQPLPTTAEVAVQKSKYLVRRLNSRFGRERPFAFSNKRLVTYIGAHDGIIEGSAVDERWSGQKAWLSWRSGSFTWTRTWRNWVLIMWAMVMNFLFGRDVMRL</sequence>
<name>A0AA39CYB3_9EURO</name>
<dbReference type="Pfam" id="PF07992">
    <property type="entry name" value="Pyr_redox_2"/>
    <property type="match status" value="1"/>
</dbReference>
<evidence type="ECO:0000256" key="2">
    <source>
        <dbReference type="ARBA" id="ARBA00022630"/>
    </source>
</evidence>
<proteinExistence type="inferred from homology"/>
<evidence type="ECO:0000313" key="8">
    <source>
        <dbReference type="Proteomes" id="UP001172681"/>
    </source>
</evidence>
<protein>
    <recommendedName>
        <fullName evidence="6">FAD/NAD(P)-binding domain-containing protein</fullName>
    </recommendedName>
</protein>
<dbReference type="Proteomes" id="UP001172681">
    <property type="component" value="Unassembled WGS sequence"/>
</dbReference>
<dbReference type="AlphaFoldDB" id="A0AA39CYB3"/>
<evidence type="ECO:0000256" key="3">
    <source>
        <dbReference type="ARBA" id="ARBA00022827"/>
    </source>
</evidence>
<keyword evidence="2" id="KW-0285">Flavoprotein</keyword>
<dbReference type="PRINTS" id="PR00368">
    <property type="entry name" value="FADPNR"/>
</dbReference>
<dbReference type="GO" id="GO:0003954">
    <property type="term" value="F:NADH dehydrogenase activity"/>
    <property type="evidence" value="ECO:0007669"/>
    <property type="project" value="InterPro"/>
</dbReference>
<evidence type="ECO:0000256" key="5">
    <source>
        <dbReference type="ARBA" id="ARBA00023027"/>
    </source>
</evidence>
<dbReference type="InterPro" id="IPR023753">
    <property type="entry name" value="FAD/NAD-binding_dom"/>
</dbReference>
<keyword evidence="8" id="KW-1185">Reference proteome</keyword>
<reference evidence="7" key="1">
    <citation type="submission" date="2022-10" db="EMBL/GenBank/DDBJ databases">
        <title>Culturing micro-colonial fungi from biological soil crusts in the Mojave desert and describing Neophaeococcomyces mojavensis, and introducing the new genera and species Taxawa tesnikishii.</title>
        <authorList>
            <person name="Kurbessoian T."/>
            <person name="Stajich J.E."/>
        </authorList>
    </citation>
    <scope>NUCLEOTIDE SEQUENCE</scope>
    <source>
        <strain evidence="7">TK_35</strain>
    </source>
</reference>
<comment type="caution">
    <text evidence="7">The sequence shown here is derived from an EMBL/GenBank/DDBJ whole genome shotgun (WGS) entry which is preliminary data.</text>
</comment>
<keyword evidence="5" id="KW-0520">NAD</keyword>
<keyword evidence="3" id="KW-0274">FAD</keyword>
<dbReference type="InterPro" id="IPR045024">
    <property type="entry name" value="NDH-2"/>
</dbReference>